<dbReference type="EMBL" id="JAKOGI010000314">
    <property type="protein sequence ID" value="KAJ8437173.1"/>
    <property type="molecule type" value="Genomic_DNA"/>
</dbReference>
<keyword evidence="3" id="KW-1185">Reference proteome</keyword>
<sequence length="176" mass="20291">MEAVNSATPLPIFDYVPTAGCEPSHRRAPARSKCRSDKVREIARPERDRRSRNGNRDRLANSATTSTPYATHSQHTAWFEEQEQTSKRREGVSWRRHTSKRRLARQCTCSPPTRGGHPMLRKLQPMITTSKPHNARKYCEFHEQNGHTIAECRELEKALYEVVNEGQIHQFLKKGS</sequence>
<dbReference type="OrthoDB" id="1752268at2759"/>
<feature type="compositionally biased region" description="Basic and acidic residues" evidence="1">
    <location>
        <begin position="34"/>
        <end position="59"/>
    </location>
</feature>
<protein>
    <submittedName>
        <fullName evidence="2">Uncharacterized protein</fullName>
    </submittedName>
</protein>
<comment type="caution">
    <text evidence="2">The sequence shown here is derived from an EMBL/GenBank/DDBJ whole genome shotgun (WGS) entry which is preliminary data.</text>
</comment>
<reference evidence="2" key="1">
    <citation type="submission" date="2022-04" db="EMBL/GenBank/DDBJ databases">
        <title>Carnegiea gigantea Genome sequencing and assembly v2.</title>
        <authorList>
            <person name="Copetti D."/>
            <person name="Sanderson M.J."/>
            <person name="Burquez A."/>
            <person name="Wojciechowski M.F."/>
        </authorList>
    </citation>
    <scope>NUCLEOTIDE SEQUENCE</scope>
    <source>
        <strain evidence="2">SGP5-SGP5p</strain>
        <tissue evidence="2">Aerial part</tissue>
    </source>
</reference>
<name>A0A9Q1QCG6_9CARY</name>
<organism evidence="2 3">
    <name type="scientific">Carnegiea gigantea</name>
    <dbReference type="NCBI Taxonomy" id="171969"/>
    <lineage>
        <taxon>Eukaryota</taxon>
        <taxon>Viridiplantae</taxon>
        <taxon>Streptophyta</taxon>
        <taxon>Embryophyta</taxon>
        <taxon>Tracheophyta</taxon>
        <taxon>Spermatophyta</taxon>
        <taxon>Magnoliopsida</taxon>
        <taxon>eudicotyledons</taxon>
        <taxon>Gunneridae</taxon>
        <taxon>Pentapetalae</taxon>
        <taxon>Caryophyllales</taxon>
        <taxon>Cactineae</taxon>
        <taxon>Cactaceae</taxon>
        <taxon>Cactoideae</taxon>
        <taxon>Echinocereeae</taxon>
        <taxon>Carnegiea</taxon>
    </lineage>
</organism>
<dbReference type="AlphaFoldDB" id="A0A9Q1QCG6"/>
<feature type="compositionally biased region" description="Polar residues" evidence="1">
    <location>
        <begin position="61"/>
        <end position="76"/>
    </location>
</feature>
<accession>A0A9Q1QCG6</accession>
<feature type="compositionally biased region" description="Basic and acidic residues" evidence="1">
    <location>
        <begin position="84"/>
        <end position="93"/>
    </location>
</feature>
<gene>
    <name evidence="2" type="ORF">Cgig2_003802</name>
</gene>
<evidence type="ECO:0000256" key="1">
    <source>
        <dbReference type="SAM" id="MobiDB-lite"/>
    </source>
</evidence>
<dbReference type="Proteomes" id="UP001153076">
    <property type="component" value="Unassembled WGS sequence"/>
</dbReference>
<evidence type="ECO:0000313" key="3">
    <source>
        <dbReference type="Proteomes" id="UP001153076"/>
    </source>
</evidence>
<proteinExistence type="predicted"/>
<feature type="region of interest" description="Disordered" evidence="1">
    <location>
        <begin position="1"/>
        <end position="97"/>
    </location>
</feature>
<evidence type="ECO:0000313" key="2">
    <source>
        <dbReference type="EMBL" id="KAJ8437173.1"/>
    </source>
</evidence>